<evidence type="ECO:0000313" key="1">
    <source>
        <dbReference type="EMBL" id="GAV06588.1"/>
    </source>
</evidence>
<gene>
    <name evidence="1" type="primary">RvY_16553</name>
    <name evidence="1" type="synonym">RvY_16553.2</name>
    <name evidence="1" type="ORF">RvY_16553-2</name>
</gene>
<evidence type="ECO:0000313" key="2">
    <source>
        <dbReference type="Proteomes" id="UP000186922"/>
    </source>
</evidence>
<sequence>MVQNESYAEDRFRVGDWLMTMLPKNFEPDVGHTGGLRRVQIMSFPKNNKQANEMKVVLDKERLARIKKLKNLTSLPIKAENFLDLRGRICITSTNRTVHRLVALEEC</sequence>
<accession>A0A1D1W370</accession>
<dbReference type="EMBL" id="BDGG01000013">
    <property type="protein sequence ID" value="GAV06588.1"/>
    <property type="molecule type" value="Genomic_DNA"/>
</dbReference>
<keyword evidence="2" id="KW-1185">Reference proteome</keyword>
<reference evidence="1 2" key="1">
    <citation type="journal article" date="2016" name="Nat. Commun.">
        <title>Extremotolerant tardigrade genome and improved radiotolerance of human cultured cells by tardigrade-unique protein.</title>
        <authorList>
            <person name="Hashimoto T."/>
            <person name="Horikawa D.D."/>
            <person name="Saito Y."/>
            <person name="Kuwahara H."/>
            <person name="Kozuka-Hata H."/>
            <person name="Shin-I T."/>
            <person name="Minakuchi Y."/>
            <person name="Ohishi K."/>
            <person name="Motoyama A."/>
            <person name="Aizu T."/>
            <person name="Enomoto A."/>
            <person name="Kondo K."/>
            <person name="Tanaka S."/>
            <person name="Hara Y."/>
            <person name="Koshikawa S."/>
            <person name="Sagara H."/>
            <person name="Miura T."/>
            <person name="Yokobori S."/>
            <person name="Miyagawa K."/>
            <person name="Suzuki Y."/>
            <person name="Kubo T."/>
            <person name="Oyama M."/>
            <person name="Kohara Y."/>
            <person name="Fujiyama A."/>
            <person name="Arakawa K."/>
            <person name="Katayama T."/>
            <person name="Toyoda A."/>
            <person name="Kunieda T."/>
        </authorList>
    </citation>
    <scope>NUCLEOTIDE SEQUENCE [LARGE SCALE GENOMIC DNA]</scope>
    <source>
        <strain evidence="1 2">YOKOZUNA-1</strain>
    </source>
</reference>
<dbReference type="Proteomes" id="UP000186922">
    <property type="component" value="Unassembled WGS sequence"/>
</dbReference>
<protein>
    <submittedName>
        <fullName evidence="1">Uncharacterized protein</fullName>
    </submittedName>
</protein>
<name>A0A1D1W370_RAMVA</name>
<organism evidence="1 2">
    <name type="scientific">Ramazzottius varieornatus</name>
    <name type="common">Water bear</name>
    <name type="synonym">Tardigrade</name>
    <dbReference type="NCBI Taxonomy" id="947166"/>
    <lineage>
        <taxon>Eukaryota</taxon>
        <taxon>Metazoa</taxon>
        <taxon>Ecdysozoa</taxon>
        <taxon>Tardigrada</taxon>
        <taxon>Eutardigrada</taxon>
        <taxon>Parachela</taxon>
        <taxon>Hypsibioidea</taxon>
        <taxon>Ramazzottiidae</taxon>
        <taxon>Ramazzottius</taxon>
    </lineage>
</organism>
<proteinExistence type="predicted"/>
<comment type="caution">
    <text evidence="1">The sequence shown here is derived from an EMBL/GenBank/DDBJ whole genome shotgun (WGS) entry which is preliminary data.</text>
</comment>
<dbReference type="AlphaFoldDB" id="A0A1D1W370"/>